<organism evidence="2 3">
    <name type="scientific">Cohnella fermenti</name>
    <dbReference type="NCBI Taxonomy" id="2565925"/>
    <lineage>
        <taxon>Bacteria</taxon>
        <taxon>Bacillati</taxon>
        <taxon>Bacillota</taxon>
        <taxon>Bacilli</taxon>
        <taxon>Bacillales</taxon>
        <taxon>Paenibacillaceae</taxon>
        <taxon>Cohnella</taxon>
    </lineage>
</organism>
<dbReference type="InterPro" id="IPR016040">
    <property type="entry name" value="NAD(P)-bd_dom"/>
</dbReference>
<dbReference type="Gene3D" id="3.40.50.720">
    <property type="entry name" value="NAD(P)-binding Rossmann-like Domain"/>
    <property type="match status" value="1"/>
</dbReference>
<sequence>MRVLVTGAGGFVGRHLVDHLAMRGHDVVAGTRGSEARVRPGIRSVSLDMLSAEDIRKAVSLSKPEAIIHLAAQSNVADSWRDPLHTMRLNTIASIQLLDTIRELCPGTKLISIGSSEEYGATPQCGEPITETAPCLPQNPYAVSKFSAGQLLLQMARRDGLNVVHVRPFNHFGPGQSLGFVIADFASQIARIEQEETAPIIRVGNLAAKRDFTDVRDVVRAYASLIECEAEPGIFNASSMSPREVGGILHTLIGFSQAPISIEVDNGKFRPIDVPVYVGSSDKLRQAVGWSPQLNFEQSLLETLDWWRERTGYS</sequence>
<keyword evidence="3" id="KW-1185">Reference proteome</keyword>
<name>A0A4S4BL75_9BACL</name>
<evidence type="ECO:0000259" key="1">
    <source>
        <dbReference type="Pfam" id="PF16363"/>
    </source>
</evidence>
<dbReference type="OrthoDB" id="9779041at2"/>
<feature type="domain" description="NAD(P)-binding" evidence="1">
    <location>
        <begin position="4"/>
        <end position="300"/>
    </location>
</feature>
<evidence type="ECO:0000313" key="2">
    <source>
        <dbReference type="EMBL" id="THF74916.1"/>
    </source>
</evidence>
<dbReference type="SUPFAM" id="SSF51735">
    <property type="entry name" value="NAD(P)-binding Rossmann-fold domains"/>
    <property type="match status" value="1"/>
</dbReference>
<accession>A0A4S4BL75</accession>
<dbReference type="InterPro" id="IPR036291">
    <property type="entry name" value="NAD(P)-bd_dom_sf"/>
</dbReference>
<dbReference type="Proteomes" id="UP000310636">
    <property type="component" value="Unassembled WGS sequence"/>
</dbReference>
<dbReference type="Gene3D" id="3.90.25.10">
    <property type="entry name" value="UDP-galactose 4-epimerase, domain 1"/>
    <property type="match status" value="1"/>
</dbReference>
<comment type="caution">
    <text evidence="2">The sequence shown here is derived from an EMBL/GenBank/DDBJ whole genome shotgun (WGS) entry which is preliminary data.</text>
</comment>
<dbReference type="PANTHER" id="PTHR43000">
    <property type="entry name" value="DTDP-D-GLUCOSE 4,6-DEHYDRATASE-RELATED"/>
    <property type="match status" value="1"/>
</dbReference>
<dbReference type="Pfam" id="PF16363">
    <property type="entry name" value="GDP_Man_Dehyd"/>
    <property type="match status" value="1"/>
</dbReference>
<reference evidence="2 3" key="1">
    <citation type="submission" date="2019-04" db="EMBL/GenBank/DDBJ databases">
        <title>Cohnella sp. nov. isolated from preserved vegetables.</title>
        <authorList>
            <person name="Lin S.-Y."/>
            <person name="Hung M.-H."/>
            <person name="Young C.-C."/>
        </authorList>
    </citation>
    <scope>NUCLEOTIDE SEQUENCE [LARGE SCALE GENOMIC DNA]</scope>
    <source>
        <strain evidence="2 3">CC-MHH1044</strain>
    </source>
</reference>
<dbReference type="RefSeq" id="WP_136372268.1">
    <property type="nucleotide sequence ID" value="NZ_SSOB01000036.1"/>
</dbReference>
<protein>
    <submittedName>
        <fullName evidence="2">NAD-dependent epimerase/dehydratase family protein</fullName>
    </submittedName>
</protein>
<evidence type="ECO:0000313" key="3">
    <source>
        <dbReference type="Proteomes" id="UP000310636"/>
    </source>
</evidence>
<proteinExistence type="predicted"/>
<dbReference type="EMBL" id="SSOB01000036">
    <property type="protein sequence ID" value="THF74916.1"/>
    <property type="molecule type" value="Genomic_DNA"/>
</dbReference>
<gene>
    <name evidence="2" type="ORF">E6C55_23490</name>
</gene>
<dbReference type="AlphaFoldDB" id="A0A4S4BL75"/>